<sequence length="54" mass="6573">KDKYKIAEIEDSMYNTIRYFRKESAKKSEKLQKLKQQLKQCEEDQEIKEAGEKF</sequence>
<evidence type="ECO:0000313" key="1">
    <source>
        <dbReference type="EMBL" id="CAG8576398.1"/>
    </source>
</evidence>
<feature type="non-terminal residue" evidence="1">
    <location>
        <position position="1"/>
    </location>
</feature>
<name>A0ACA9MAB7_9GLOM</name>
<reference evidence="1" key="1">
    <citation type="submission" date="2021-06" db="EMBL/GenBank/DDBJ databases">
        <authorList>
            <person name="Kallberg Y."/>
            <person name="Tangrot J."/>
            <person name="Rosling A."/>
        </authorList>
    </citation>
    <scope>NUCLEOTIDE SEQUENCE</scope>
    <source>
        <strain evidence="1">MA461A</strain>
    </source>
</reference>
<dbReference type="Proteomes" id="UP000789920">
    <property type="component" value="Unassembled WGS sequence"/>
</dbReference>
<protein>
    <submittedName>
        <fullName evidence="1">15236_t:CDS:1</fullName>
    </submittedName>
</protein>
<dbReference type="EMBL" id="CAJVQC010007221">
    <property type="protein sequence ID" value="CAG8576398.1"/>
    <property type="molecule type" value="Genomic_DNA"/>
</dbReference>
<comment type="caution">
    <text evidence="1">The sequence shown here is derived from an EMBL/GenBank/DDBJ whole genome shotgun (WGS) entry which is preliminary data.</text>
</comment>
<evidence type="ECO:0000313" key="2">
    <source>
        <dbReference type="Proteomes" id="UP000789920"/>
    </source>
</evidence>
<organism evidence="1 2">
    <name type="scientific">Racocetra persica</name>
    <dbReference type="NCBI Taxonomy" id="160502"/>
    <lineage>
        <taxon>Eukaryota</taxon>
        <taxon>Fungi</taxon>
        <taxon>Fungi incertae sedis</taxon>
        <taxon>Mucoromycota</taxon>
        <taxon>Glomeromycotina</taxon>
        <taxon>Glomeromycetes</taxon>
        <taxon>Diversisporales</taxon>
        <taxon>Gigasporaceae</taxon>
        <taxon>Racocetra</taxon>
    </lineage>
</organism>
<accession>A0ACA9MAB7</accession>
<keyword evidence="2" id="KW-1185">Reference proteome</keyword>
<gene>
    <name evidence="1" type="ORF">RPERSI_LOCUS4956</name>
</gene>
<proteinExistence type="predicted"/>